<reference evidence="6 7" key="1">
    <citation type="submission" date="2023-07" db="EMBL/GenBank/DDBJ databases">
        <title>Comparative genomics of wheat-associated soil bacteria to identify genetic determinants of phenazine resistance.</title>
        <authorList>
            <person name="Mouncey N."/>
        </authorList>
    </citation>
    <scope>NUCLEOTIDE SEQUENCE [LARGE SCALE GENOMIC DNA]</scope>
    <source>
        <strain evidence="6 7">B3I12</strain>
    </source>
</reference>
<dbReference type="RefSeq" id="WP_307178334.1">
    <property type="nucleotide sequence ID" value="NZ_JAUSYP010000001.1"/>
</dbReference>
<evidence type="ECO:0000256" key="1">
    <source>
        <dbReference type="ARBA" id="ARBA00001911"/>
    </source>
</evidence>
<dbReference type="Pfam" id="PF01370">
    <property type="entry name" value="Epimerase"/>
    <property type="match status" value="1"/>
</dbReference>
<dbReference type="SUPFAM" id="SSF51735">
    <property type="entry name" value="NAD(P)-binding Rossmann-fold domains"/>
    <property type="match status" value="1"/>
</dbReference>
<evidence type="ECO:0000313" key="6">
    <source>
        <dbReference type="EMBL" id="MDQ0752314.1"/>
    </source>
</evidence>
<keyword evidence="4 6" id="KW-0456">Lyase</keyword>
<name>A0ABU0QY29_9ACTN</name>
<keyword evidence="3" id="KW-0520">NAD</keyword>
<dbReference type="EC" id="4.2.1.46" evidence="6"/>
<keyword evidence="2" id="KW-0210">Decarboxylase</keyword>
<dbReference type="PANTHER" id="PTHR43078">
    <property type="entry name" value="UDP-GLUCURONIC ACID DECARBOXYLASE-RELATED"/>
    <property type="match status" value="1"/>
</dbReference>
<evidence type="ECO:0000256" key="2">
    <source>
        <dbReference type="ARBA" id="ARBA00022793"/>
    </source>
</evidence>
<evidence type="ECO:0000313" key="7">
    <source>
        <dbReference type="Proteomes" id="UP001232755"/>
    </source>
</evidence>
<dbReference type="GO" id="GO:0008460">
    <property type="term" value="F:dTDP-glucose 4,6-dehydratase activity"/>
    <property type="evidence" value="ECO:0007669"/>
    <property type="project" value="UniProtKB-EC"/>
</dbReference>
<gene>
    <name evidence="6" type="ORF">QF034_006545</name>
</gene>
<evidence type="ECO:0000259" key="5">
    <source>
        <dbReference type="Pfam" id="PF01370"/>
    </source>
</evidence>
<proteinExistence type="predicted"/>
<dbReference type="PANTHER" id="PTHR43078:SF6">
    <property type="entry name" value="UDP-GLUCURONIC ACID DECARBOXYLASE 1"/>
    <property type="match status" value="1"/>
</dbReference>
<comment type="caution">
    <text evidence="6">The sequence shown here is derived from an EMBL/GenBank/DDBJ whole genome shotgun (WGS) entry which is preliminary data.</text>
</comment>
<sequence>MSGDAWRRALVTGGAGFVGSHLCARLLDAGTEVVCLDNLATGSRANVADLEQRPGFRFVRGDATDPAAWRALPGRFGLVLHFACPASPADYLRLPLETLDVGSTGTHLALERAHADGARLVLASTSEVYGDPLEHPQRETYWGNVNPIGPRSVYDESKRFAEALVTAHRGVHGTDAAIVRIFNTYGPRMRTGDGRAVPTFIAQALDGMPLTVAGEGGQTRSLCYVDDTVDGVLALAASAETGPVNIGGGDEITMLELARRIVEITGSASRIRFVDRPVDDPARRRPDTRLARERLGWQPRVGWSEGLERTIGWFSRSVAA</sequence>
<dbReference type="InterPro" id="IPR036291">
    <property type="entry name" value="NAD(P)-bd_dom_sf"/>
</dbReference>
<dbReference type="Gene3D" id="3.40.50.720">
    <property type="entry name" value="NAD(P)-binding Rossmann-like Domain"/>
    <property type="match status" value="1"/>
</dbReference>
<dbReference type="EMBL" id="JAUSYP010000001">
    <property type="protein sequence ID" value="MDQ0752314.1"/>
    <property type="molecule type" value="Genomic_DNA"/>
</dbReference>
<dbReference type="InterPro" id="IPR001509">
    <property type="entry name" value="Epimerase_deHydtase"/>
</dbReference>
<dbReference type="InterPro" id="IPR044516">
    <property type="entry name" value="UXS-like"/>
</dbReference>
<evidence type="ECO:0000256" key="4">
    <source>
        <dbReference type="ARBA" id="ARBA00023239"/>
    </source>
</evidence>
<comment type="cofactor">
    <cofactor evidence="1">
        <name>NAD(+)</name>
        <dbReference type="ChEBI" id="CHEBI:57540"/>
    </cofactor>
</comment>
<evidence type="ECO:0000256" key="3">
    <source>
        <dbReference type="ARBA" id="ARBA00023027"/>
    </source>
</evidence>
<protein>
    <submittedName>
        <fullName evidence="6">dTDP-glucose 4,6-dehydratase</fullName>
        <ecNumber evidence="6">4.2.1.46</ecNumber>
    </submittedName>
</protein>
<dbReference type="Proteomes" id="UP001232755">
    <property type="component" value="Unassembled WGS sequence"/>
</dbReference>
<accession>A0ABU0QY29</accession>
<organism evidence="6 7">
    <name type="scientific">Streptomyces africanus</name>
    <dbReference type="NCBI Taxonomy" id="231024"/>
    <lineage>
        <taxon>Bacteria</taxon>
        <taxon>Bacillati</taxon>
        <taxon>Actinomycetota</taxon>
        <taxon>Actinomycetes</taxon>
        <taxon>Kitasatosporales</taxon>
        <taxon>Streptomycetaceae</taxon>
        <taxon>Streptomyces</taxon>
    </lineage>
</organism>
<feature type="domain" description="NAD-dependent epimerase/dehydratase" evidence="5">
    <location>
        <begin position="9"/>
        <end position="247"/>
    </location>
</feature>
<keyword evidence="7" id="KW-1185">Reference proteome</keyword>